<proteinExistence type="predicted"/>
<evidence type="ECO:0000313" key="3">
    <source>
        <dbReference type="EMBL" id="OUR95509.1"/>
    </source>
</evidence>
<dbReference type="PANTHER" id="PTHR38834:SF3">
    <property type="entry name" value="SOLUTE-BINDING PROTEIN FAMILY 3_N-TERMINAL DOMAIN-CONTAINING PROTEIN"/>
    <property type="match status" value="1"/>
</dbReference>
<reference evidence="4" key="1">
    <citation type="journal article" date="2017" name="Proc. Natl. Acad. Sci. U.S.A.">
        <title>Simulation of Deepwater Horizon oil plume reveals substrate specialization within a complex community of hydrocarbon-degraders.</title>
        <authorList>
            <person name="Hu P."/>
            <person name="Dubinsky E.A."/>
            <person name="Probst A.J."/>
            <person name="Wang J."/>
            <person name="Sieber C.M.K."/>
            <person name="Tom L.M."/>
            <person name="Gardinali P."/>
            <person name="Banfield J.F."/>
            <person name="Atlas R.M."/>
            <person name="Andersen G.L."/>
        </authorList>
    </citation>
    <scope>NUCLEOTIDE SEQUENCE [LARGE SCALE GENOMIC DNA]</scope>
</reference>
<dbReference type="Gene3D" id="3.40.190.10">
    <property type="entry name" value="Periplasmic binding protein-like II"/>
    <property type="match status" value="2"/>
</dbReference>
<dbReference type="SUPFAM" id="SSF53850">
    <property type="entry name" value="Periplasmic binding protein-like II"/>
    <property type="match status" value="1"/>
</dbReference>
<sequence length="260" mass="30376">MKKRFFLLFSGGMLILLTCNMAMAERTSIILGTENWPPFSYEKNVNKQISGLSTEVINGTFKRMGVSITKNKVYPWIRAQSSVYLGKLDAIYTASISEERKKYCYFPSEPIITSKWVLFIKKNKKDSLNYKELSNLKKKKIGLIRGYNYPSKFVSYVKKHSIIQEVSYEKQNIAKLIGERFDYMPAVLETTLHLAKTDPILKEMDAYNKIYYFPTPLATTNFYLMFSKKTVTKEFVDRFSKALVDFKKTDDYQIIIKKYK</sequence>
<dbReference type="AlphaFoldDB" id="A0A1Y5FA07"/>
<organism evidence="3 4">
    <name type="scientific">Halobacteriovorax marinus</name>
    <dbReference type="NCBI Taxonomy" id="97084"/>
    <lineage>
        <taxon>Bacteria</taxon>
        <taxon>Pseudomonadati</taxon>
        <taxon>Bdellovibrionota</taxon>
        <taxon>Bacteriovoracia</taxon>
        <taxon>Bacteriovoracales</taxon>
        <taxon>Halobacteriovoraceae</taxon>
        <taxon>Halobacteriovorax</taxon>
    </lineage>
</organism>
<gene>
    <name evidence="3" type="ORF">A9Q84_16890</name>
</gene>
<accession>A0A1Y5FA07</accession>
<dbReference type="EMBL" id="MAAO01000008">
    <property type="protein sequence ID" value="OUR95509.1"/>
    <property type="molecule type" value="Genomic_DNA"/>
</dbReference>
<dbReference type="Proteomes" id="UP000196531">
    <property type="component" value="Unassembled WGS sequence"/>
</dbReference>
<protein>
    <recommendedName>
        <fullName evidence="2">Solute-binding protein family 3/N-terminal domain-containing protein</fullName>
    </recommendedName>
</protein>
<name>A0A1Y5FA07_9BACT</name>
<evidence type="ECO:0000259" key="2">
    <source>
        <dbReference type="Pfam" id="PF00497"/>
    </source>
</evidence>
<keyword evidence="1" id="KW-0732">Signal</keyword>
<evidence type="ECO:0000256" key="1">
    <source>
        <dbReference type="SAM" id="SignalP"/>
    </source>
</evidence>
<dbReference type="Pfam" id="PF00497">
    <property type="entry name" value="SBP_bac_3"/>
    <property type="match status" value="1"/>
</dbReference>
<feature type="chain" id="PRO_5012124804" description="Solute-binding protein family 3/N-terminal domain-containing protein" evidence="1">
    <location>
        <begin position="25"/>
        <end position="260"/>
    </location>
</feature>
<dbReference type="InterPro" id="IPR001638">
    <property type="entry name" value="Solute-binding_3/MltF_N"/>
</dbReference>
<comment type="caution">
    <text evidence="3">The sequence shown here is derived from an EMBL/GenBank/DDBJ whole genome shotgun (WGS) entry which is preliminary data.</text>
</comment>
<feature type="domain" description="Solute-binding protein family 3/N-terminal" evidence="2">
    <location>
        <begin position="30"/>
        <end position="259"/>
    </location>
</feature>
<dbReference type="PANTHER" id="PTHR38834">
    <property type="entry name" value="PERIPLASMIC SUBSTRATE BINDING PROTEIN FAMILY 3"/>
    <property type="match status" value="1"/>
</dbReference>
<evidence type="ECO:0000313" key="4">
    <source>
        <dbReference type="Proteomes" id="UP000196531"/>
    </source>
</evidence>
<feature type="signal peptide" evidence="1">
    <location>
        <begin position="1"/>
        <end position="24"/>
    </location>
</feature>